<gene>
    <name evidence="1" type="ORF">BSIN_3242</name>
</gene>
<dbReference type="EMBL" id="FXAN01000049">
    <property type="protein sequence ID" value="SMG00050.1"/>
    <property type="molecule type" value="Genomic_DNA"/>
</dbReference>
<reference evidence="1 2" key="1">
    <citation type="submission" date="2017-04" db="EMBL/GenBank/DDBJ databases">
        <authorList>
            <person name="Afonso C.L."/>
            <person name="Miller P.J."/>
            <person name="Scott M.A."/>
            <person name="Spackman E."/>
            <person name="Goraichik I."/>
            <person name="Dimitrov K.M."/>
            <person name="Suarez D.L."/>
            <person name="Swayne D.E."/>
        </authorList>
    </citation>
    <scope>NUCLEOTIDE SEQUENCE [LARGE SCALE GENOMIC DNA]</scope>
    <source>
        <strain evidence="1">LMG 28154</strain>
    </source>
</reference>
<sequence length="38" mass="4384">MNCELRAHTFARAMTANRRGPDVYRYAPAAIHHSSVRR</sequence>
<protein>
    <submittedName>
        <fullName evidence="1">Uncharacterized protein</fullName>
    </submittedName>
</protein>
<proteinExistence type="predicted"/>
<evidence type="ECO:0000313" key="1">
    <source>
        <dbReference type="EMBL" id="SMG00050.1"/>
    </source>
</evidence>
<accession>A0A238H497</accession>
<name>A0A238H497_9BURK</name>
<evidence type="ECO:0000313" key="2">
    <source>
        <dbReference type="Proteomes" id="UP000198460"/>
    </source>
</evidence>
<dbReference type="AlphaFoldDB" id="A0A238H497"/>
<organism evidence="1 2">
    <name type="scientific">Burkholderia singularis</name>
    <dbReference type="NCBI Taxonomy" id="1503053"/>
    <lineage>
        <taxon>Bacteria</taxon>
        <taxon>Pseudomonadati</taxon>
        <taxon>Pseudomonadota</taxon>
        <taxon>Betaproteobacteria</taxon>
        <taxon>Burkholderiales</taxon>
        <taxon>Burkholderiaceae</taxon>
        <taxon>Burkholderia</taxon>
        <taxon>pseudomallei group</taxon>
    </lineage>
</organism>
<dbReference type="Proteomes" id="UP000198460">
    <property type="component" value="Unassembled WGS sequence"/>
</dbReference>